<evidence type="ECO:0000259" key="3">
    <source>
        <dbReference type="Pfam" id="PF03061"/>
    </source>
</evidence>
<dbReference type="Gene3D" id="3.10.129.10">
    <property type="entry name" value="Hotdog Thioesterase"/>
    <property type="match status" value="1"/>
</dbReference>
<dbReference type="InterPro" id="IPR039298">
    <property type="entry name" value="ACOT13"/>
</dbReference>
<name>A0A4S4FYA7_9MICO</name>
<keyword evidence="5" id="KW-1185">Reference proteome</keyword>
<sequence>MRARHGVRFEAVTDAELPTASATYTWVDPQVALAQLPTLSGLEYLGGILAGSIPQPPIAAIMGMSIVSVEPGEVVFETRPTEAHFNPLGTIHGGLACTVLDTVLGCAAHSTLPAGTGYTSIDIAVSYVRPIQPGHGPLRATGRVRKGGSRVIFADAELVDRDGTLLATATSSLLVFSRLPLY</sequence>
<evidence type="ECO:0000313" key="5">
    <source>
        <dbReference type="Proteomes" id="UP000307380"/>
    </source>
</evidence>
<dbReference type="CDD" id="cd03443">
    <property type="entry name" value="PaaI_thioesterase"/>
    <property type="match status" value="1"/>
</dbReference>
<dbReference type="OrthoDB" id="9813282at2"/>
<dbReference type="NCBIfam" id="TIGR00369">
    <property type="entry name" value="unchar_dom_1"/>
    <property type="match status" value="1"/>
</dbReference>
<gene>
    <name evidence="4" type="ORF">E6C70_05110</name>
</gene>
<feature type="domain" description="Thioesterase" evidence="3">
    <location>
        <begin position="89"/>
        <end position="166"/>
    </location>
</feature>
<dbReference type="InterPro" id="IPR003736">
    <property type="entry name" value="PAAI_dom"/>
</dbReference>
<comment type="caution">
    <text evidence="4">The sequence shown here is derived from an EMBL/GenBank/DDBJ whole genome shotgun (WGS) entry which is preliminary data.</text>
</comment>
<proteinExistence type="inferred from homology"/>
<keyword evidence="2" id="KW-0378">Hydrolase</keyword>
<evidence type="ECO:0000313" key="4">
    <source>
        <dbReference type="EMBL" id="THG35428.1"/>
    </source>
</evidence>
<dbReference type="InterPro" id="IPR006683">
    <property type="entry name" value="Thioestr_dom"/>
</dbReference>
<dbReference type="SUPFAM" id="SSF54637">
    <property type="entry name" value="Thioesterase/thiol ester dehydrase-isomerase"/>
    <property type="match status" value="1"/>
</dbReference>
<dbReference type="InterPro" id="IPR029069">
    <property type="entry name" value="HotDog_dom_sf"/>
</dbReference>
<protein>
    <submittedName>
        <fullName evidence="4">PaaI family thioesterase</fullName>
    </submittedName>
</protein>
<accession>A0A4S4FYA7</accession>
<dbReference type="Pfam" id="PF03061">
    <property type="entry name" value="4HBT"/>
    <property type="match status" value="1"/>
</dbReference>
<evidence type="ECO:0000256" key="2">
    <source>
        <dbReference type="ARBA" id="ARBA00022801"/>
    </source>
</evidence>
<comment type="similarity">
    <text evidence="1">Belongs to the thioesterase PaaI family.</text>
</comment>
<dbReference type="EMBL" id="SSSN01000003">
    <property type="protein sequence ID" value="THG35428.1"/>
    <property type="molecule type" value="Genomic_DNA"/>
</dbReference>
<dbReference type="Proteomes" id="UP000307380">
    <property type="component" value="Unassembled WGS sequence"/>
</dbReference>
<dbReference type="GO" id="GO:0047617">
    <property type="term" value="F:fatty acyl-CoA hydrolase activity"/>
    <property type="evidence" value="ECO:0007669"/>
    <property type="project" value="InterPro"/>
</dbReference>
<dbReference type="PANTHER" id="PTHR21660:SF1">
    <property type="entry name" value="ACYL-COENZYME A THIOESTERASE 13"/>
    <property type="match status" value="1"/>
</dbReference>
<organism evidence="4 5">
    <name type="scientific">Orlajensenia flava</name>
    <dbReference type="NCBI Taxonomy" id="2565934"/>
    <lineage>
        <taxon>Bacteria</taxon>
        <taxon>Bacillati</taxon>
        <taxon>Actinomycetota</taxon>
        <taxon>Actinomycetes</taxon>
        <taxon>Micrococcales</taxon>
        <taxon>Microbacteriaceae</taxon>
        <taxon>Orlajensenia</taxon>
    </lineage>
</organism>
<dbReference type="PANTHER" id="PTHR21660">
    <property type="entry name" value="THIOESTERASE SUPERFAMILY MEMBER-RELATED"/>
    <property type="match status" value="1"/>
</dbReference>
<evidence type="ECO:0000256" key="1">
    <source>
        <dbReference type="ARBA" id="ARBA00008324"/>
    </source>
</evidence>
<dbReference type="AlphaFoldDB" id="A0A4S4FYA7"/>
<reference evidence="4 5" key="1">
    <citation type="submission" date="2019-04" db="EMBL/GenBank/DDBJ databases">
        <authorList>
            <person name="Jiang L."/>
        </authorList>
    </citation>
    <scope>NUCLEOTIDE SEQUENCE [LARGE SCALE GENOMIC DNA]</scope>
    <source>
        <strain evidence="4 5">YIM 131861</strain>
    </source>
</reference>